<dbReference type="RefSeq" id="WP_163888300.1">
    <property type="nucleotide sequence ID" value="NZ_BLLB01000002.1"/>
</dbReference>
<dbReference type="InterPro" id="IPR036271">
    <property type="entry name" value="Tet_transcr_reg_TetR-rel_C_sf"/>
</dbReference>
<name>A0A7I9ZLN0_9MYCO</name>
<sequence>MTERAGYHHGNLRAALISAAAEIIAEKGVGELSVAETAKRTGVSSGAPYRHFPSKQALLAAVVTEAAAEFDAAARAALSPQDADEIRPAEAMAAVADTYVRFVVRRRIGWDVLFGGELADVDDEEKNAATRALSDTFLRPALAVGGGDMRSALTLLEHVIAAAHGYAELYIAGLFARTYPDVDRAAAQAAAIARALVTAQE</sequence>
<keyword evidence="3" id="KW-0804">Transcription</keyword>
<evidence type="ECO:0000256" key="2">
    <source>
        <dbReference type="ARBA" id="ARBA00023125"/>
    </source>
</evidence>
<keyword evidence="1" id="KW-0805">Transcription regulation</keyword>
<feature type="domain" description="HTH tetR-type" evidence="5">
    <location>
        <begin position="10"/>
        <end position="70"/>
    </location>
</feature>
<dbReference type="EMBL" id="BLLB01000002">
    <property type="protein sequence ID" value="GFH01518.1"/>
    <property type="molecule type" value="Genomic_DNA"/>
</dbReference>
<dbReference type="AlphaFoldDB" id="A0A7I9ZLN0"/>
<gene>
    <name evidence="6" type="ORF">MHIP_20010</name>
</gene>
<dbReference type="PANTHER" id="PTHR30055:SF220">
    <property type="entry name" value="TETR-FAMILY REGULATORY PROTEIN"/>
    <property type="match status" value="1"/>
</dbReference>
<dbReference type="SUPFAM" id="SSF46689">
    <property type="entry name" value="Homeodomain-like"/>
    <property type="match status" value="1"/>
</dbReference>
<dbReference type="PRINTS" id="PR00455">
    <property type="entry name" value="HTHTETR"/>
</dbReference>
<feature type="DNA-binding region" description="H-T-H motif" evidence="4">
    <location>
        <begin position="33"/>
        <end position="52"/>
    </location>
</feature>
<accession>A0A7I9ZLN0</accession>
<dbReference type="PANTHER" id="PTHR30055">
    <property type="entry name" value="HTH-TYPE TRANSCRIPTIONAL REGULATOR RUTR"/>
    <property type="match status" value="1"/>
</dbReference>
<dbReference type="GO" id="GO:0003700">
    <property type="term" value="F:DNA-binding transcription factor activity"/>
    <property type="evidence" value="ECO:0007669"/>
    <property type="project" value="TreeGrafter"/>
</dbReference>
<dbReference type="InterPro" id="IPR001647">
    <property type="entry name" value="HTH_TetR"/>
</dbReference>
<dbReference type="PROSITE" id="PS50977">
    <property type="entry name" value="HTH_TETR_2"/>
    <property type="match status" value="1"/>
</dbReference>
<keyword evidence="2 4" id="KW-0238">DNA-binding</keyword>
<dbReference type="SUPFAM" id="SSF48498">
    <property type="entry name" value="Tetracyclin repressor-like, C-terminal domain"/>
    <property type="match status" value="1"/>
</dbReference>
<organism evidence="6 7">
    <name type="scientific">Mycolicibacterium hippocampi</name>
    <dbReference type="NCBI Taxonomy" id="659824"/>
    <lineage>
        <taxon>Bacteria</taxon>
        <taxon>Bacillati</taxon>
        <taxon>Actinomycetota</taxon>
        <taxon>Actinomycetes</taxon>
        <taxon>Mycobacteriales</taxon>
        <taxon>Mycobacteriaceae</taxon>
        <taxon>Mycolicibacterium</taxon>
    </lineage>
</organism>
<evidence type="ECO:0000259" key="5">
    <source>
        <dbReference type="PROSITE" id="PS50977"/>
    </source>
</evidence>
<dbReference type="Pfam" id="PF00440">
    <property type="entry name" value="TetR_N"/>
    <property type="match status" value="1"/>
</dbReference>
<dbReference type="GO" id="GO:0000976">
    <property type="term" value="F:transcription cis-regulatory region binding"/>
    <property type="evidence" value="ECO:0007669"/>
    <property type="project" value="TreeGrafter"/>
</dbReference>
<dbReference type="Pfam" id="PF13305">
    <property type="entry name" value="TetR_C_33"/>
    <property type="match status" value="1"/>
</dbReference>
<reference evidence="6 7" key="1">
    <citation type="journal article" date="2019" name="Emerg. Microbes Infect.">
        <title>Comprehensive subspecies identification of 175 nontuberculous mycobacteria species based on 7547 genomic profiles.</title>
        <authorList>
            <person name="Matsumoto Y."/>
            <person name="Kinjo T."/>
            <person name="Motooka D."/>
            <person name="Nabeya D."/>
            <person name="Jung N."/>
            <person name="Uechi K."/>
            <person name="Horii T."/>
            <person name="Iida T."/>
            <person name="Fujita J."/>
            <person name="Nakamura S."/>
        </authorList>
    </citation>
    <scope>NUCLEOTIDE SEQUENCE [LARGE SCALE GENOMIC DNA]</scope>
    <source>
        <strain evidence="6 7">JCM 30996</strain>
    </source>
</reference>
<dbReference type="InterPro" id="IPR025996">
    <property type="entry name" value="MT1864/Rv1816-like_C"/>
</dbReference>
<evidence type="ECO:0000256" key="1">
    <source>
        <dbReference type="ARBA" id="ARBA00023015"/>
    </source>
</evidence>
<protein>
    <submittedName>
        <fullName evidence="6">TetR family transcriptional regulator</fullName>
    </submittedName>
</protein>
<keyword evidence="7" id="KW-1185">Reference proteome</keyword>
<proteinExistence type="predicted"/>
<evidence type="ECO:0000313" key="7">
    <source>
        <dbReference type="Proteomes" id="UP000465304"/>
    </source>
</evidence>
<dbReference type="InterPro" id="IPR009057">
    <property type="entry name" value="Homeodomain-like_sf"/>
</dbReference>
<evidence type="ECO:0000256" key="4">
    <source>
        <dbReference type="PROSITE-ProRule" id="PRU00335"/>
    </source>
</evidence>
<evidence type="ECO:0000256" key="3">
    <source>
        <dbReference type="ARBA" id="ARBA00023163"/>
    </source>
</evidence>
<dbReference type="Gene3D" id="1.10.357.10">
    <property type="entry name" value="Tetracycline Repressor, domain 2"/>
    <property type="match status" value="1"/>
</dbReference>
<dbReference type="InterPro" id="IPR050109">
    <property type="entry name" value="HTH-type_TetR-like_transc_reg"/>
</dbReference>
<dbReference type="Proteomes" id="UP000465304">
    <property type="component" value="Unassembled WGS sequence"/>
</dbReference>
<evidence type="ECO:0000313" key="6">
    <source>
        <dbReference type="EMBL" id="GFH01518.1"/>
    </source>
</evidence>
<comment type="caution">
    <text evidence="6">The sequence shown here is derived from an EMBL/GenBank/DDBJ whole genome shotgun (WGS) entry which is preliminary data.</text>
</comment>